<proteinExistence type="predicted"/>
<evidence type="ECO:0000313" key="7">
    <source>
        <dbReference type="EMBL" id="SNX44594.1"/>
    </source>
</evidence>
<dbReference type="GO" id="GO:0004252">
    <property type="term" value="F:serine-type endopeptidase activity"/>
    <property type="evidence" value="ECO:0007669"/>
    <property type="project" value="InterPro"/>
</dbReference>
<dbReference type="SUPFAM" id="SSF144091">
    <property type="entry name" value="Rhomboid-like"/>
    <property type="match status" value="1"/>
</dbReference>
<evidence type="ECO:0000313" key="8">
    <source>
        <dbReference type="Proteomes" id="UP000219042"/>
    </source>
</evidence>
<dbReference type="GO" id="GO:0006508">
    <property type="term" value="P:proteolysis"/>
    <property type="evidence" value="ECO:0007669"/>
    <property type="project" value="UniProtKB-KW"/>
</dbReference>
<keyword evidence="2 5" id="KW-0812">Transmembrane</keyword>
<sequence length="199" mass="22599">MMSVEQHHKIRFIAASIILAAMLQIKPEWFIYSKFEMLSQPWRFLTAHWVHVGWMHYLLNMIAFVCLPFIFPKIKTSILLGLVILLPLVLSLIFYFAYPNIELYAGFSGVLHGLYCMAALVSLNDGKERGFALLILFGLIIKLLWEAIVGELSATARLIGSPVLIEAHQLGVGISVLLFILLMIFKNKNPKIDSRQLTK</sequence>
<dbReference type="GO" id="GO:0016020">
    <property type="term" value="C:membrane"/>
    <property type="evidence" value="ECO:0007669"/>
    <property type="project" value="UniProtKB-SubCell"/>
</dbReference>
<feature type="transmembrane region" description="Helical" evidence="5">
    <location>
        <begin position="104"/>
        <end position="123"/>
    </location>
</feature>
<dbReference type="EMBL" id="OANT01000003">
    <property type="protein sequence ID" value="SNX44594.1"/>
    <property type="molecule type" value="Genomic_DNA"/>
</dbReference>
<evidence type="ECO:0000256" key="2">
    <source>
        <dbReference type="ARBA" id="ARBA00022692"/>
    </source>
</evidence>
<evidence type="ECO:0000256" key="5">
    <source>
        <dbReference type="SAM" id="Phobius"/>
    </source>
</evidence>
<keyword evidence="8" id="KW-1185">Reference proteome</keyword>
<dbReference type="InterPro" id="IPR022764">
    <property type="entry name" value="Peptidase_S54_rhomboid_dom"/>
</dbReference>
<gene>
    <name evidence="7" type="ORF">SAMN05421731_103332</name>
</gene>
<keyword evidence="4 5" id="KW-0472">Membrane</keyword>
<dbReference type="AlphaFoldDB" id="A0A240E775"/>
<keyword evidence="7" id="KW-0378">Hydrolase</keyword>
<dbReference type="RefSeq" id="WP_378234925.1">
    <property type="nucleotide sequence ID" value="NZ_BAABHT010000001.1"/>
</dbReference>
<dbReference type="Gene3D" id="1.20.1540.10">
    <property type="entry name" value="Rhomboid-like"/>
    <property type="match status" value="1"/>
</dbReference>
<organism evidence="7 8">
    <name type="scientific">Acinetobacter puyangensis</name>
    <dbReference type="NCBI Taxonomy" id="1096779"/>
    <lineage>
        <taxon>Bacteria</taxon>
        <taxon>Pseudomonadati</taxon>
        <taxon>Pseudomonadota</taxon>
        <taxon>Gammaproteobacteria</taxon>
        <taxon>Moraxellales</taxon>
        <taxon>Moraxellaceae</taxon>
        <taxon>Acinetobacter</taxon>
    </lineage>
</organism>
<keyword evidence="3 5" id="KW-1133">Transmembrane helix</keyword>
<dbReference type="NCBIfam" id="TIGR03902">
    <property type="entry name" value="rhom_GG_sort"/>
    <property type="match status" value="1"/>
</dbReference>
<keyword evidence="7" id="KW-0645">Protease</keyword>
<dbReference type="Proteomes" id="UP000219042">
    <property type="component" value="Unassembled WGS sequence"/>
</dbReference>
<comment type="subcellular location">
    <subcellularLocation>
        <location evidence="1">Membrane</location>
        <topology evidence="1">Multi-pass membrane protein</topology>
    </subcellularLocation>
</comment>
<reference evidence="8" key="1">
    <citation type="submission" date="2016-09" db="EMBL/GenBank/DDBJ databases">
        <authorList>
            <person name="Varghese N."/>
            <person name="Submissions S."/>
        </authorList>
    </citation>
    <scope>NUCLEOTIDE SEQUENCE [LARGE SCALE GENOMIC DNA]</scope>
    <source>
        <strain evidence="8">ANC 4466</strain>
    </source>
</reference>
<dbReference type="InterPro" id="IPR035952">
    <property type="entry name" value="Rhomboid-like_sf"/>
</dbReference>
<accession>A0A240E775</accession>
<feature type="domain" description="Peptidase S54 rhomboid" evidence="6">
    <location>
        <begin position="39"/>
        <end position="181"/>
    </location>
</feature>
<dbReference type="Pfam" id="PF01694">
    <property type="entry name" value="Rhomboid"/>
    <property type="match status" value="1"/>
</dbReference>
<evidence type="ECO:0000259" key="6">
    <source>
        <dbReference type="Pfam" id="PF01694"/>
    </source>
</evidence>
<feature type="transmembrane region" description="Helical" evidence="5">
    <location>
        <begin position="12"/>
        <end position="32"/>
    </location>
</feature>
<evidence type="ECO:0000256" key="1">
    <source>
        <dbReference type="ARBA" id="ARBA00004141"/>
    </source>
</evidence>
<protein>
    <submittedName>
        <fullName evidence="7">Rhomboid family GlyGly-CTERM serine protease</fullName>
    </submittedName>
</protein>
<evidence type="ECO:0000256" key="4">
    <source>
        <dbReference type="ARBA" id="ARBA00023136"/>
    </source>
</evidence>
<evidence type="ECO:0000256" key="3">
    <source>
        <dbReference type="ARBA" id="ARBA00022989"/>
    </source>
</evidence>
<feature type="transmembrane region" description="Helical" evidence="5">
    <location>
        <begin position="130"/>
        <end position="148"/>
    </location>
</feature>
<feature type="transmembrane region" description="Helical" evidence="5">
    <location>
        <begin position="52"/>
        <end position="71"/>
    </location>
</feature>
<name>A0A240E775_9GAMM</name>
<dbReference type="InterPro" id="IPR023826">
    <property type="entry name" value="Rhom-like_SP_proteobac"/>
</dbReference>
<feature type="transmembrane region" description="Helical" evidence="5">
    <location>
        <begin position="168"/>
        <end position="185"/>
    </location>
</feature>
<feature type="transmembrane region" description="Helical" evidence="5">
    <location>
        <begin position="78"/>
        <end position="98"/>
    </location>
</feature>